<dbReference type="GO" id="GO:0000287">
    <property type="term" value="F:magnesium ion binding"/>
    <property type="evidence" value="ECO:0007669"/>
    <property type="project" value="InterPro"/>
</dbReference>
<dbReference type="KEGG" id="cac:CA_C1210"/>
<keyword evidence="8" id="KW-1185">Reference proteome</keyword>
<dbReference type="PATRIC" id="fig|272562.8.peg.1411"/>
<dbReference type="InterPro" id="IPR036157">
    <property type="entry name" value="dUTPase-like_sf"/>
</dbReference>
<feature type="domain" description="dUTPase-like" evidence="6">
    <location>
        <begin position="17"/>
        <end position="155"/>
    </location>
</feature>
<dbReference type="NCBIfam" id="TIGR00576">
    <property type="entry name" value="dut"/>
    <property type="match status" value="1"/>
</dbReference>
<dbReference type="eggNOG" id="COG0756">
    <property type="taxonomic scope" value="Bacteria"/>
</dbReference>
<dbReference type="PANTHER" id="PTHR11241:SF0">
    <property type="entry name" value="DEOXYURIDINE 5'-TRIPHOSPHATE NUCLEOTIDOHYDROLASE"/>
    <property type="match status" value="1"/>
</dbReference>
<evidence type="ECO:0000256" key="4">
    <source>
        <dbReference type="ARBA" id="ARBA00023080"/>
    </source>
</evidence>
<accession>Q97JR3</accession>
<dbReference type="Proteomes" id="UP000000814">
    <property type="component" value="Chromosome"/>
</dbReference>
<keyword evidence="4" id="KW-0546">Nucleotide metabolism</keyword>
<dbReference type="GeneID" id="44997718"/>
<dbReference type="PIR" id="C97049">
    <property type="entry name" value="C97049"/>
</dbReference>
<dbReference type="STRING" id="272562.CA_C1210"/>
<evidence type="ECO:0000256" key="1">
    <source>
        <dbReference type="ARBA" id="ARBA00006581"/>
    </source>
</evidence>
<gene>
    <name evidence="7" type="primary">dut</name>
    <name evidence="7" type="ordered locus">CA_C1210</name>
</gene>
<evidence type="ECO:0000256" key="3">
    <source>
        <dbReference type="ARBA" id="ARBA00022801"/>
    </source>
</evidence>
<dbReference type="EMBL" id="AE001437">
    <property type="protein sequence ID" value="AAK79182.1"/>
    <property type="molecule type" value="Genomic_DNA"/>
</dbReference>
<dbReference type="GO" id="GO:0006226">
    <property type="term" value="P:dUMP biosynthetic process"/>
    <property type="evidence" value="ECO:0007669"/>
    <property type="project" value="InterPro"/>
</dbReference>
<dbReference type="OrthoDB" id="9809956at2"/>
<reference evidence="7 8" key="1">
    <citation type="journal article" date="2001" name="J. Bacteriol.">
        <title>Genome sequence and comparative analysis of the solvent-producing bacterium Clostridium acetobutylicum.</title>
        <authorList>
            <person name="Nolling J."/>
            <person name="Breton G."/>
            <person name="Omelchenko M.V."/>
            <person name="Makarova K.S."/>
            <person name="Zeng Q."/>
            <person name="Gibson R."/>
            <person name="Lee H.M."/>
            <person name="Dubois J."/>
            <person name="Qiu D."/>
            <person name="Hitti J."/>
            <person name="Wolf Y.I."/>
            <person name="Tatusov R.L."/>
            <person name="Sabathe F."/>
            <person name="Doucette-Stamm L."/>
            <person name="Soucaille P."/>
            <person name="Daly M.J."/>
            <person name="Bennett G.N."/>
            <person name="Koonin E.V."/>
            <person name="Smith D.R."/>
        </authorList>
    </citation>
    <scope>NUCLEOTIDE SEQUENCE [LARGE SCALE GENOMIC DNA]</scope>
    <source>
        <strain evidence="8">ATCC 824 / DSM 792 / JCM 1419 / LMG 5710 / VKM B-1787</strain>
    </source>
</reference>
<dbReference type="InterPro" id="IPR029054">
    <property type="entry name" value="dUTPase-like"/>
</dbReference>
<dbReference type="InterPro" id="IPR008181">
    <property type="entry name" value="dUTPase"/>
</dbReference>
<dbReference type="EC" id="3.6.1.23" evidence="2"/>
<evidence type="ECO:0000259" key="6">
    <source>
        <dbReference type="Pfam" id="PF00692"/>
    </source>
</evidence>
<dbReference type="HOGENOM" id="CLU_068508_1_2_9"/>
<protein>
    <recommendedName>
        <fullName evidence="2">dUTP diphosphatase</fullName>
        <ecNumber evidence="2">3.6.1.23</ecNumber>
    </recommendedName>
</protein>
<dbReference type="GO" id="GO:0004170">
    <property type="term" value="F:dUTP diphosphatase activity"/>
    <property type="evidence" value="ECO:0007669"/>
    <property type="project" value="UniProtKB-EC"/>
</dbReference>
<name>Q97JR3_CLOAB</name>
<dbReference type="PANTHER" id="PTHR11241">
    <property type="entry name" value="DEOXYURIDINE 5'-TRIPHOSPHATE NUCLEOTIDOHYDROLASE"/>
    <property type="match status" value="1"/>
</dbReference>
<dbReference type="AlphaFoldDB" id="Q97JR3"/>
<evidence type="ECO:0000313" key="8">
    <source>
        <dbReference type="Proteomes" id="UP000000814"/>
    </source>
</evidence>
<dbReference type="InterPro" id="IPR033704">
    <property type="entry name" value="dUTPase_trimeric"/>
</dbReference>
<proteinExistence type="inferred from homology"/>
<evidence type="ECO:0000256" key="5">
    <source>
        <dbReference type="ARBA" id="ARBA00047686"/>
    </source>
</evidence>
<keyword evidence="3" id="KW-0378">Hydrolase</keyword>
<evidence type="ECO:0000313" key="7">
    <source>
        <dbReference type="EMBL" id="AAK79182.1"/>
    </source>
</evidence>
<comment type="similarity">
    <text evidence="1">Belongs to the dUTPase family.</text>
</comment>
<evidence type="ECO:0000256" key="2">
    <source>
        <dbReference type="ARBA" id="ARBA00012379"/>
    </source>
</evidence>
<dbReference type="RefSeq" id="WP_010964523.1">
    <property type="nucleotide sequence ID" value="NC_003030.1"/>
</dbReference>
<dbReference type="CDD" id="cd07557">
    <property type="entry name" value="trimeric_dUTPase"/>
    <property type="match status" value="1"/>
</dbReference>
<dbReference type="NCBIfam" id="NF001862">
    <property type="entry name" value="PRK00601.1"/>
    <property type="match status" value="1"/>
</dbReference>
<dbReference type="Gene3D" id="2.70.40.10">
    <property type="match status" value="1"/>
</dbReference>
<sequence>MKKIKCKVDFEDMRFLPQYKTEGSVGLDLRAWRYILPKSKEMHKFSGDFYLNPHKRILIKTGVHIELPPNIEAQLRPRSGLALEHGITAILGTIDNDYRGDIGIILLNTSNEPFVIHEGDRLGQLVFAKFRRYKLNIIDNLSNTKRANKGFGSTGIE</sequence>
<dbReference type="SUPFAM" id="SSF51283">
    <property type="entry name" value="dUTPase-like"/>
    <property type="match status" value="1"/>
</dbReference>
<dbReference type="GO" id="GO:0046081">
    <property type="term" value="P:dUTP catabolic process"/>
    <property type="evidence" value="ECO:0007669"/>
    <property type="project" value="InterPro"/>
</dbReference>
<dbReference type="Pfam" id="PF00692">
    <property type="entry name" value="dUTPase"/>
    <property type="match status" value="1"/>
</dbReference>
<organism evidence="7 8">
    <name type="scientific">Clostridium acetobutylicum (strain ATCC 824 / DSM 792 / JCM 1419 / IAM 19013 / LMG 5710 / NBRC 13948 / NRRL B-527 / VKM B-1787 / 2291 / W)</name>
    <dbReference type="NCBI Taxonomy" id="272562"/>
    <lineage>
        <taxon>Bacteria</taxon>
        <taxon>Bacillati</taxon>
        <taxon>Bacillota</taxon>
        <taxon>Clostridia</taxon>
        <taxon>Eubacteriales</taxon>
        <taxon>Clostridiaceae</taxon>
        <taxon>Clostridium</taxon>
    </lineage>
</organism>
<comment type="catalytic activity">
    <reaction evidence="5">
        <text>dUTP + H2O = dUMP + diphosphate + H(+)</text>
        <dbReference type="Rhea" id="RHEA:10248"/>
        <dbReference type="ChEBI" id="CHEBI:15377"/>
        <dbReference type="ChEBI" id="CHEBI:15378"/>
        <dbReference type="ChEBI" id="CHEBI:33019"/>
        <dbReference type="ChEBI" id="CHEBI:61555"/>
        <dbReference type="ChEBI" id="CHEBI:246422"/>
        <dbReference type="EC" id="3.6.1.23"/>
    </reaction>
</comment>